<dbReference type="AlphaFoldDB" id="A0AAN8I3R2"/>
<gene>
    <name evidence="2" type="ORF">OHC33_008280</name>
</gene>
<dbReference type="Proteomes" id="UP001316803">
    <property type="component" value="Unassembled WGS sequence"/>
</dbReference>
<evidence type="ECO:0000256" key="1">
    <source>
        <dbReference type="SAM" id="Phobius"/>
    </source>
</evidence>
<reference evidence="2 3" key="1">
    <citation type="submission" date="2022-12" db="EMBL/GenBank/DDBJ databases">
        <title>Genomic features and morphological characterization of a novel Knufia sp. strain isolated from spacecraft assembly facility.</title>
        <authorList>
            <person name="Teixeira M."/>
            <person name="Chander A.M."/>
            <person name="Stajich J.E."/>
            <person name="Venkateswaran K."/>
        </authorList>
    </citation>
    <scope>NUCLEOTIDE SEQUENCE [LARGE SCALE GENOMIC DNA]</scope>
    <source>
        <strain evidence="2 3">FJI-L2-BK-P2</strain>
    </source>
</reference>
<keyword evidence="1" id="KW-1133">Transmembrane helix</keyword>
<keyword evidence="3" id="KW-1185">Reference proteome</keyword>
<keyword evidence="1" id="KW-0812">Transmembrane</keyword>
<accession>A0AAN8I3R2</accession>
<keyword evidence="1" id="KW-0472">Membrane</keyword>
<feature type="transmembrane region" description="Helical" evidence="1">
    <location>
        <begin position="150"/>
        <end position="172"/>
    </location>
</feature>
<feature type="transmembrane region" description="Helical" evidence="1">
    <location>
        <begin position="122"/>
        <end position="143"/>
    </location>
</feature>
<feature type="transmembrane region" description="Helical" evidence="1">
    <location>
        <begin position="56"/>
        <end position="79"/>
    </location>
</feature>
<protein>
    <submittedName>
        <fullName evidence="2">Uncharacterized protein</fullName>
    </submittedName>
</protein>
<evidence type="ECO:0000313" key="2">
    <source>
        <dbReference type="EMBL" id="KAK5950614.1"/>
    </source>
</evidence>
<proteinExistence type="predicted"/>
<sequence>MQPMDVATSNDPAGYVWLSRFLPTVIIVNTFANFFTLFISIGAYGPARRFWNEFELFISLAWLFFLIALTLSIIAQMIVTYQRQHVLDAFSRGRDGFRKWRDGGMGNKTFVERMAVGFVVKVPLAMVIAFLMLLGFMFCSLCVVSHSLAVGWIGFTWTIIMMVLAIVSWALMEHS</sequence>
<evidence type="ECO:0000313" key="3">
    <source>
        <dbReference type="Proteomes" id="UP001316803"/>
    </source>
</evidence>
<name>A0AAN8I3R2_9EURO</name>
<comment type="caution">
    <text evidence="2">The sequence shown here is derived from an EMBL/GenBank/DDBJ whole genome shotgun (WGS) entry which is preliminary data.</text>
</comment>
<feature type="transmembrane region" description="Helical" evidence="1">
    <location>
        <begin position="20"/>
        <end position="44"/>
    </location>
</feature>
<dbReference type="EMBL" id="JAKLMC020000025">
    <property type="protein sequence ID" value="KAK5950614.1"/>
    <property type="molecule type" value="Genomic_DNA"/>
</dbReference>
<organism evidence="2 3">
    <name type="scientific">Knufia fluminis</name>
    <dbReference type="NCBI Taxonomy" id="191047"/>
    <lineage>
        <taxon>Eukaryota</taxon>
        <taxon>Fungi</taxon>
        <taxon>Dikarya</taxon>
        <taxon>Ascomycota</taxon>
        <taxon>Pezizomycotina</taxon>
        <taxon>Eurotiomycetes</taxon>
        <taxon>Chaetothyriomycetidae</taxon>
        <taxon>Chaetothyriales</taxon>
        <taxon>Trichomeriaceae</taxon>
        <taxon>Knufia</taxon>
    </lineage>
</organism>